<evidence type="ECO:0008006" key="7">
    <source>
        <dbReference type="Google" id="ProtNLM"/>
    </source>
</evidence>
<organism evidence="5 6">
    <name type="scientific">Onchocerca flexuosa</name>
    <dbReference type="NCBI Taxonomy" id="387005"/>
    <lineage>
        <taxon>Eukaryota</taxon>
        <taxon>Metazoa</taxon>
        <taxon>Ecdysozoa</taxon>
        <taxon>Nematoda</taxon>
        <taxon>Chromadorea</taxon>
        <taxon>Rhabditida</taxon>
        <taxon>Spirurina</taxon>
        <taxon>Spiruromorpha</taxon>
        <taxon>Filarioidea</taxon>
        <taxon>Onchocercidae</taxon>
        <taxon>Onchocerca</taxon>
    </lineage>
</organism>
<dbReference type="Gene3D" id="3.80.10.10">
    <property type="entry name" value="Ribonuclease Inhibitor"/>
    <property type="match status" value="1"/>
</dbReference>
<dbReference type="InterPro" id="IPR051279">
    <property type="entry name" value="PP1-Reg/Actin-Interact_Protein"/>
</dbReference>
<dbReference type="InterPro" id="IPR001611">
    <property type="entry name" value="Leu-rich_rpt"/>
</dbReference>
<dbReference type="PANTHER" id="PTHR24112">
    <property type="entry name" value="LEUCINE-RICH REPEAT, ISOFORM F-RELATED"/>
    <property type="match status" value="1"/>
</dbReference>
<dbReference type="CDD" id="cd00116">
    <property type="entry name" value="LRR_RI"/>
    <property type="match status" value="1"/>
</dbReference>
<reference evidence="5 6" key="1">
    <citation type="submission" date="2015-12" db="EMBL/GenBank/DDBJ databases">
        <title>Draft genome of the nematode, Onchocerca flexuosa.</title>
        <authorList>
            <person name="Mitreva M."/>
        </authorList>
    </citation>
    <scope>NUCLEOTIDE SEQUENCE [LARGE SCALE GENOMIC DNA]</scope>
    <source>
        <strain evidence="5">Red Deer</strain>
    </source>
</reference>
<dbReference type="AlphaFoldDB" id="A0A238BN42"/>
<evidence type="ECO:0000313" key="6">
    <source>
        <dbReference type="Proteomes" id="UP000242913"/>
    </source>
</evidence>
<keyword evidence="6" id="KW-1185">Reference proteome</keyword>
<protein>
    <recommendedName>
        <fullName evidence="7">Leucine Rich repeat-containing domain protein</fullName>
    </recommendedName>
</protein>
<name>A0A238BN42_9BILA</name>
<dbReference type="OrthoDB" id="10034042at2759"/>
<comment type="similarity">
    <text evidence="3">Belongs to the PPP1R37 family.</text>
</comment>
<evidence type="ECO:0000313" key="5">
    <source>
        <dbReference type="EMBL" id="OZC06286.1"/>
    </source>
</evidence>
<evidence type="ECO:0000256" key="4">
    <source>
        <dbReference type="SAM" id="MobiDB-lite"/>
    </source>
</evidence>
<keyword evidence="1" id="KW-0433">Leucine-rich repeat</keyword>
<dbReference type="Proteomes" id="UP000242913">
    <property type="component" value="Unassembled WGS sequence"/>
</dbReference>
<keyword evidence="2" id="KW-0677">Repeat</keyword>
<proteinExistence type="inferred from homology"/>
<dbReference type="Pfam" id="PF13516">
    <property type="entry name" value="LRR_6"/>
    <property type="match status" value="2"/>
</dbReference>
<sequence>MSMKFFAGLQDFLVSSVNSDPIKSEGNSLKYISDIINSHTTVQREHQQLLQKLTLDDSKEITNAEEKIQQCSHKRNVHFPDVIVTDFYDAPTNFFCNKNINDTNAISISYLNACKRLRIDPIQAVQEQIACFHQVLGVRQECLSLKGHRLSSADMECLEEIFNKVQFDTLDFEYTFLDDDSAVCLGEMLEFYDSAVKLNLSFNKQINLRGWQAICKAVRDAPSLQYLNLRYTSLSDRAVPILARVLRSSSSLTILHLENVSLSGRNLILVGCALKGNTILRELYLGENNLQPADGAHIYQIIITSVSIQLLDLRNNQLQDGGLRHICDALRHRDTAKNSVLSALVLWNNRLTSNGMEALAQALKENNKLETLNIGNNSLQLEGIIKLKPALQQNCSLQRLGLQATNLDCQSAIVLAECLADNEVMIRLDLRDNPHIGSAGLLALHLAMKMNTSLTVLNLDTSVAQSSSSKVKEYQEQFKVYYEEIKMFCERNKEIALKKLSVLPTAQDGATATDVMRNEQNMEAKKDEDKESEKKKKEIKMVKNEHIGNLEITERDITRSNNAVWSLGRSSSLTCTETIDDISERVAQMTHHSVALIPDNITTIKKQSDECRPALFMKSELPKCPPLPSVTSSDHPEIGTNPPVKRIPRRFTVSTSSLIATNPRDVARSKSRFKVEKVGPSTQKAAKVKSDDCIPLHRSLSESSVVDTQGSEFLVTEGSALEVKNLTIEQLDKSENSVFHGVSEVSEILFQDDEENVKGMVSQDVQGKDEICNARNAVNSNEELVVQKHPDEENHRSNCMQFTAVFTLKCEPDTLPIQKHYDDATCVVKFTDNINLKFDIDKRSSCEQTINRNQPIEQLQQEVRKNVDNSPIMIKSEMALSCCSAMKDDSMDRDVIKEVVQDLVNYVAYEINDEDVVPYRKISFGNASGSSETLPTDSLSFLSRSSSSFTLNSSHDVETDEDVVRNVVRSLVRDILLQEKELLRRSLRKKRRNLVAISKMDRKLCS</sequence>
<dbReference type="InterPro" id="IPR032675">
    <property type="entry name" value="LRR_dom_sf"/>
</dbReference>
<feature type="region of interest" description="Disordered" evidence="4">
    <location>
        <begin position="626"/>
        <end position="645"/>
    </location>
</feature>
<dbReference type="SMART" id="SM00368">
    <property type="entry name" value="LRR_RI"/>
    <property type="match status" value="7"/>
</dbReference>
<evidence type="ECO:0000256" key="2">
    <source>
        <dbReference type="ARBA" id="ARBA00022737"/>
    </source>
</evidence>
<gene>
    <name evidence="5" type="ORF">X798_06726</name>
</gene>
<dbReference type="EMBL" id="KZ270150">
    <property type="protein sequence ID" value="OZC06286.1"/>
    <property type="molecule type" value="Genomic_DNA"/>
</dbReference>
<accession>A0A238BN42</accession>
<evidence type="ECO:0000256" key="3">
    <source>
        <dbReference type="ARBA" id="ARBA00038315"/>
    </source>
</evidence>
<dbReference type="SUPFAM" id="SSF52047">
    <property type="entry name" value="RNI-like"/>
    <property type="match status" value="1"/>
</dbReference>
<dbReference type="PANTHER" id="PTHR24112:SF9">
    <property type="entry name" value="PROTEIN PHOSPHATASE 1 REGULATORY SUBUNIT 37"/>
    <property type="match status" value="1"/>
</dbReference>
<evidence type="ECO:0000256" key="1">
    <source>
        <dbReference type="ARBA" id="ARBA00022614"/>
    </source>
</evidence>